<accession>A0A1W6YH81</accession>
<dbReference type="GO" id="GO:0008273">
    <property type="term" value="F:calcium, potassium:sodium antiporter activity"/>
    <property type="evidence" value="ECO:0007669"/>
    <property type="project" value="TreeGrafter"/>
</dbReference>
<evidence type="ECO:0000256" key="1">
    <source>
        <dbReference type="ARBA" id="ARBA00004141"/>
    </source>
</evidence>
<comment type="subcellular location">
    <subcellularLocation>
        <location evidence="1">Membrane</location>
        <topology evidence="1">Multi-pass membrane protein</topology>
    </subcellularLocation>
</comment>
<feature type="domain" description="Sodium/calcium exchanger membrane region" evidence="6">
    <location>
        <begin position="4"/>
        <end position="159"/>
    </location>
</feature>
<evidence type="ECO:0000313" key="8">
    <source>
        <dbReference type="Proteomes" id="UP000194151"/>
    </source>
</evidence>
<evidence type="ECO:0000256" key="4">
    <source>
        <dbReference type="ARBA" id="ARBA00023136"/>
    </source>
</evidence>
<evidence type="ECO:0000259" key="6">
    <source>
        <dbReference type="Pfam" id="PF01699"/>
    </source>
</evidence>
<keyword evidence="2 5" id="KW-0812">Transmembrane</keyword>
<evidence type="ECO:0000256" key="3">
    <source>
        <dbReference type="ARBA" id="ARBA00022989"/>
    </source>
</evidence>
<dbReference type="InterPro" id="IPR004481">
    <property type="entry name" value="K/Na/Ca-exchanger"/>
</dbReference>
<keyword evidence="3 5" id="KW-1133">Transmembrane helix</keyword>
<feature type="transmembrane region" description="Helical" evidence="5">
    <location>
        <begin position="125"/>
        <end position="143"/>
    </location>
</feature>
<feature type="domain" description="Sodium/calcium exchanger membrane region" evidence="6">
    <location>
        <begin position="194"/>
        <end position="326"/>
    </location>
</feature>
<dbReference type="GO" id="GO:0005886">
    <property type="term" value="C:plasma membrane"/>
    <property type="evidence" value="ECO:0007669"/>
    <property type="project" value="TreeGrafter"/>
</dbReference>
<feature type="transmembrane region" description="Helical" evidence="5">
    <location>
        <begin position="256"/>
        <end position="280"/>
    </location>
</feature>
<dbReference type="InterPro" id="IPR044880">
    <property type="entry name" value="NCX_ion-bd_dom_sf"/>
</dbReference>
<dbReference type="EMBL" id="CP021108">
    <property type="protein sequence ID" value="ARP80369.1"/>
    <property type="molecule type" value="Genomic_DNA"/>
</dbReference>
<reference evidence="7 8" key="1">
    <citation type="submission" date="2017-05" db="EMBL/GenBank/DDBJ databases">
        <title>Complete and WGS of Bordetella genogroups.</title>
        <authorList>
            <person name="Spilker T."/>
            <person name="LiPuma J."/>
        </authorList>
    </citation>
    <scope>NUCLEOTIDE SEQUENCE [LARGE SCALE GENOMIC DNA]</scope>
    <source>
        <strain evidence="7 8">AU19157</strain>
    </source>
</reference>
<protein>
    <recommendedName>
        <fullName evidence="6">Sodium/calcium exchanger membrane region domain-containing protein</fullName>
    </recommendedName>
</protein>
<dbReference type="STRING" id="1416806.CAL12_05655"/>
<feature type="transmembrane region" description="Helical" evidence="5">
    <location>
        <begin position="72"/>
        <end position="97"/>
    </location>
</feature>
<sequence length="336" mass="36296">MISSIVLFFASAAVIYFACEYFVNGVEWVGHRLELGATAVGTVLAAFGTALPESAVTFMAVVFGTTPDQKDIGVGAAMGGPLVLSTLAYAVVGLSLLRMQKRRPAGADDPRIKADQQRLARDQGWFMAIFIFKVGLGLIAFAWKPWLGILFLAAYALYVKRELAAEDTCTEADVLEPLKLRPRDPQPTMGWACFQTILALVVIAIASRVFVLQIESLGELLGASPHIAALLLAPVATELPEIMNAIIWVRQGKERLALANISGAMMIQATIPSALGIFLTPWLLDGTLLAAGLFTMLSIGVLWLRFRQDAMSLRTLSAVGGLYALFAGYIGWHFYA</sequence>
<dbReference type="KEGG" id="bgv:CAL12_05655"/>
<dbReference type="InterPro" id="IPR004837">
    <property type="entry name" value="NaCa_Exmemb"/>
</dbReference>
<feature type="transmembrane region" description="Helical" evidence="5">
    <location>
        <begin position="316"/>
        <end position="335"/>
    </location>
</feature>
<evidence type="ECO:0000256" key="5">
    <source>
        <dbReference type="SAM" id="Phobius"/>
    </source>
</evidence>
<feature type="transmembrane region" description="Helical" evidence="5">
    <location>
        <begin position="6"/>
        <end position="23"/>
    </location>
</feature>
<dbReference type="RefSeq" id="WP_086063600.1">
    <property type="nucleotide sequence ID" value="NZ_CP021108.1"/>
</dbReference>
<organism evidence="7 8">
    <name type="scientific">Bordetella genomosp. 8</name>
    <dbReference type="NCBI Taxonomy" id="1416806"/>
    <lineage>
        <taxon>Bacteria</taxon>
        <taxon>Pseudomonadati</taxon>
        <taxon>Pseudomonadota</taxon>
        <taxon>Betaproteobacteria</taxon>
        <taxon>Burkholderiales</taxon>
        <taxon>Alcaligenaceae</taxon>
        <taxon>Bordetella</taxon>
    </lineage>
</organism>
<feature type="transmembrane region" description="Helical" evidence="5">
    <location>
        <begin position="189"/>
        <end position="211"/>
    </location>
</feature>
<dbReference type="PANTHER" id="PTHR10846">
    <property type="entry name" value="SODIUM/POTASSIUM/CALCIUM EXCHANGER"/>
    <property type="match status" value="1"/>
</dbReference>
<proteinExistence type="predicted"/>
<name>A0A1W6YH81_9BORD</name>
<dbReference type="Proteomes" id="UP000194151">
    <property type="component" value="Chromosome"/>
</dbReference>
<dbReference type="OrthoDB" id="9786081at2"/>
<dbReference type="PANTHER" id="PTHR10846:SF8">
    <property type="entry name" value="INNER MEMBRANE PROTEIN YRBG"/>
    <property type="match status" value="1"/>
</dbReference>
<dbReference type="Gene3D" id="1.20.1420.30">
    <property type="entry name" value="NCX, central ion-binding region"/>
    <property type="match status" value="1"/>
</dbReference>
<dbReference type="AlphaFoldDB" id="A0A1W6YH81"/>
<gene>
    <name evidence="7" type="ORF">CAL12_05655</name>
</gene>
<dbReference type="GO" id="GO:0005262">
    <property type="term" value="F:calcium channel activity"/>
    <property type="evidence" value="ECO:0007669"/>
    <property type="project" value="TreeGrafter"/>
</dbReference>
<dbReference type="GO" id="GO:0006874">
    <property type="term" value="P:intracellular calcium ion homeostasis"/>
    <property type="evidence" value="ECO:0007669"/>
    <property type="project" value="TreeGrafter"/>
</dbReference>
<keyword evidence="8" id="KW-1185">Reference proteome</keyword>
<evidence type="ECO:0000313" key="7">
    <source>
        <dbReference type="EMBL" id="ARP80369.1"/>
    </source>
</evidence>
<keyword evidence="4 5" id="KW-0472">Membrane</keyword>
<feature type="transmembrane region" description="Helical" evidence="5">
    <location>
        <begin position="35"/>
        <end position="52"/>
    </location>
</feature>
<evidence type="ECO:0000256" key="2">
    <source>
        <dbReference type="ARBA" id="ARBA00022692"/>
    </source>
</evidence>
<dbReference type="Pfam" id="PF01699">
    <property type="entry name" value="Na_Ca_ex"/>
    <property type="match status" value="2"/>
</dbReference>
<feature type="transmembrane region" description="Helical" evidence="5">
    <location>
        <begin position="286"/>
        <end position="304"/>
    </location>
</feature>